<dbReference type="AlphaFoldDB" id="R1GKT6"/>
<sequence>MRTRIAQRLKESQNRAASLTTFNDVDMSALLALRATHRAAVLEKRGARLGLMGAFAKAAALALRDVPAVNAAIEGDAVVWRDYVDVSVAVSTPKGLVTPVLRGCERRGLVQMEEGIAALAEKVG</sequence>
<evidence type="ECO:0000256" key="8">
    <source>
        <dbReference type="ARBA" id="ARBA00023315"/>
    </source>
</evidence>
<dbReference type="Gene3D" id="3.30.559.10">
    <property type="entry name" value="Chloramphenicol acetyltransferase-like domain"/>
    <property type="match status" value="1"/>
</dbReference>
<evidence type="ECO:0000256" key="7">
    <source>
        <dbReference type="ARBA" id="ARBA00022823"/>
    </source>
</evidence>
<evidence type="ECO:0000256" key="6">
    <source>
        <dbReference type="ARBA" id="ARBA00022679"/>
    </source>
</evidence>
<dbReference type="Pfam" id="PF00198">
    <property type="entry name" value="2-oxoacid_dh"/>
    <property type="match status" value="1"/>
</dbReference>
<feature type="domain" description="2-oxoacid dehydrogenase acyltransferase catalytic" evidence="10">
    <location>
        <begin position="1"/>
        <end position="122"/>
    </location>
</feature>
<evidence type="ECO:0000259" key="10">
    <source>
        <dbReference type="Pfam" id="PF00198"/>
    </source>
</evidence>
<dbReference type="HOGENOM" id="CLU_142614_0_0_1"/>
<comment type="similarity">
    <text evidence="3">Belongs to the 2-oxoacid dehydrogenase family.</text>
</comment>
<dbReference type="OrthoDB" id="5391403at2759"/>
<dbReference type="EMBL" id="KB916125">
    <property type="protein sequence ID" value="EOD48906.1"/>
    <property type="molecule type" value="Genomic_DNA"/>
</dbReference>
<dbReference type="STRING" id="1287680.R1GKT6"/>
<dbReference type="GO" id="GO:0004149">
    <property type="term" value="F:dihydrolipoyllysine-residue succinyltransferase activity"/>
    <property type="evidence" value="ECO:0007669"/>
    <property type="project" value="UniProtKB-EC"/>
</dbReference>
<organism evidence="11 12">
    <name type="scientific">Botryosphaeria parva (strain UCR-NP2)</name>
    <name type="common">Grapevine canker fungus</name>
    <name type="synonym">Neofusicoccum parvum</name>
    <dbReference type="NCBI Taxonomy" id="1287680"/>
    <lineage>
        <taxon>Eukaryota</taxon>
        <taxon>Fungi</taxon>
        <taxon>Dikarya</taxon>
        <taxon>Ascomycota</taxon>
        <taxon>Pezizomycotina</taxon>
        <taxon>Dothideomycetes</taxon>
        <taxon>Dothideomycetes incertae sedis</taxon>
        <taxon>Botryosphaeriales</taxon>
        <taxon>Botryosphaeriaceae</taxon>
        <taxon>Neofusicoccum</taxon>
    </lineage>
</organism>
<dbReference type="InterPro" id="IPR001078">
    <property type="entry name" value="2-oxoacid_DH_actylTfrase"/>
</dbReference>
<evidence type="ECO:0000256" key="9">
    <source>
        <dbReference type="ARBA" id="ARBA00032406"/>
    </source>
</evidence>
<proteinExistence type="inferred from homology"/>
<evidence type="ECO:0000313" key="12">
    <source>
        <dbReference type="Proteomes" id="UP000013521"/>
    </source>
</evidence>
<gene>
    <name evidence="11" type="ORF">UCRNP2_4334</name>
</gene>
<reference evidence="12" key="1">
    <citation type="journal article" date="2013" name="Genome Announc.">
        <title>Draft genome sequence of Neofusicoccum parvum isolate UCR-NP2, a fungal vascular pathogen associated with grapevine cankers.</title>
        <authorList>
            <person name="Blanco-Ulate B."/>
            <person name="Rolshausen P."/>
            <person name="Cantu D."/>
        </authorList>
    </citation>
    <scope>NUCLEOTIDE SEQUENCE [LARGE SCALE GENOMIC DNA]</scope>
    <source>
        <strain evidence="12">UCR-NP2</strain>
    </source>
</reference>
<comment type="cofactor">
    <cofactor evidence="1">
        <name>(R)-lipoate</name>
        <dbReference type="ChEBI" id="CHEBI:83088"/>
    </cofactor>
</comment>
<dbReference type="GO" id="GO:0006099">
    <property type="term" value="P:tricarboxylic acid cycle"/>
    <property type="evidence" value="ECO:0007669"/>
    <property type="project" value="UniProtKB-KW"/>
</dbReference>
<protein>
    <recommendedName>
        <fullName evidence="4">dihydrolipoyllysine-residue succinyltransferase</fullName>
        <ecNumber evidence="4">2.3.1.61</ecNumber>
    </recommendedName>
    <alternativeName>
        <fullName evidence="9">2-oxoglutarate dehydrogenase complex component E2</fullName>
    </alternativeName>
</protein>
<accession>R1GKT6</accession>
<name>R1GKT6_BOTPV</name>
<keyword evidence="5" id="KW-0816">Tricarboxylic acid cycle</keyword>
<evidence type="ECO:0000313" key="11">
    <source>
        <dbReference type="EMBL" id="EOD48906.1"/>
    </source>
</evidence>
<dbReference type="eggNOG" id="KOG0559">
    <property type="taxonomic scope" value="Eukaryota"/>
</dbReference>
<comment type="pathway">
    <text evidence="2">Amino-acid degradation; L-lysine degradation via saccharopine pathway; glutaryl-CoA from L-lysine: step 6/6.</text>
</comment>
<dbReference type="Proteomes" id="UP000013521">
    <property type="component" value="Unassembled WGS sequence"/>
</dbReference>
<evidence type="ECO:0000256" key="4">
    <source>
        <dbReference type="ARBA" id="ARBA00012945"/>
    </source>
</evidence>
<dbReference type="GO" id="GO:0005739">
    <property type="term" value="C:mitochondrion"/>
    <property type="evidence" value="ECO:0007669"/>
    <property type="project" value="TreeGrafter"/>
</dbReference>
<dbReference type="InterPro" id="IPR023213">
    <property type="entry name" value="CAT-like_dom_sf"/>
</dbReference>
<dbReference type="EC" id="2.3.1.61" evidence="4"/>
<keyword evidence="7" id="KW-0450">Lipoyl</keyword>
<dbReference type="PANTHER" id="PTHR43416">
    <property type="entry name" value="DIHYDROLIPOYLLYSINE-RESIDUE SUCCINYLTRANSFERASE COMPONENT OF 2-OXOGLUTARATE DEHYDROGENASE COMPLEX, MITOCHONDRIAL-RELATED"/>
    <property type="match status" value="1"/>
</dbReference>
<evidence type="ECO:0000256" key="5">
    <source>
        <dbReference type="ARBA" id="ARBA00022532"/>
    </source>
</evidence>
<dbReference type="InterPro" id="IPR050537">
    <property type="entry name" value="2-oxoacid_dehydrogenase"/>
</dbReference>
<evidence type="ECO:0000256" key="2">
    <source>
        <dbReference type="ARBA" id="ARBA00005145"/>
    </source>
</evidence>
<dbReference type="SUPFAM" id="SSF52777">
    <property type="entry name" value="CoA-dependent acyltransferases"/>
    <property type="match status" value="1"/>
</dbReference>
<keyword evidence="6 11" id="KW-0808">Transferase</keyword>
<dbReference type="PANTHER" id="PTHR43416:SF5">
    <property type="entry name" value="DIHYDROLIPOYLLYSINE-RESIDUE SUCCINYLTRANSFERASE COMPONENT OF 2-OXOGLUTARATE DEHYDROGENASE COMPLEX, MITOCHONDRIAL"/>
    <property type="match status" value="1"/>
</dbReference>
<evidence type="ECO:0000256" key="3">
    <source>
        <dbReference type="ARBA" id="ARBA00007317"/>
    </source>
</evidence>
<dbReference type="KEGG" id="npa:UCRNP2_4334"/>
<evidence type="ECO:0000256" key="1">
    <source>
        <dbReference type="ARBA" id="ARBA00001938"/>
    </source>
</evidence>
<keyword evidence="8" id="KW-0012">Acyltransferase</keyword>